<organism evidence="1 2">
    <name type="scientific">Streptomyces katrae</name>
    <dbReference type="NCBI Taxonomy" id="68223"/>
    <lineage>
        <taxon>Bacteria</taxon>
        <taxon>Bacillati</taxon>
        <taxon>Actinomycetota</taxon>
        <taxon>Actinomycetes</taxon>
        <taxon>Kitasatosporales</taxon>
        <taxon>Streptomycetaceae</taxon>
        <taxon>Streptomyces</taxon>
    </lineage>
</organism>
<dbReference type="RefSeq" id="WP_285345457.1">
    <property type="nucleotide sequence ID" value="NZ_JASITI010000046.1"/>
</dbReference>
<sequence length="158" mass="16795">MPPAPPRTASVVLSKGGPGLVDLLADSTELRITVTGPLMLFERLRLLTTLSPFEGCTAQRLEELAGRLEGTLHCGLTGIQEAPVTVETHRAGAVLEIGLGPASMYQSELVLHTTTAETFRALLTRLLSDDPARPFFAGLYPVPAAGHLEHHHGGHGHP</sequence>
<dbReference type="EMBL" id="JASITI010000046">
    <property type="protein sequence ID" value="MDK9499619.1"/>
    <property type="molecule type" value="Genomic_DNA"/>
</dbReference>
<protein>
    <submittedName>
        <fullName evidence="1">Uncharacterized protein</fullName>
    </submittedName>
</protein>
<reference evidence="1 2" key="1">
    <citation type="submission" date="2023-05" db="EMBL/GenBank/DDBJ databases">
        <title>Sequencing and Assembly of Streptomyces sp. NP73.</title>
        <authorList>
            <person name="Konwar A.N."/>
            <person name="Saikia K."/>
            <person name="Thakur D."/>
        </authorList>
    </citation>
    <scope>NUCLEOTIDE SEQUENCE [LARGE SCALE GENOMIC DNA]</scope>
    <source>
        <strain evidence="1 2">NP73</strain>
    </source>
</reference>
<accession>A0ABT7H2D6</accession>
<evidence type="ECO:0000313" key="2">
    <source>
        <dbReference type="Proteomes" id="UP001223390"/>
    </source>
</evidence>
<comment type="caution">
    <text evidence="1">The sequence shown here is derived from an EMBL/GenBank/DDBJ whole genome shotgun (WGS) entry which is preliminary data.</text>
</comment>
<name>A0ABT7H2D6_9ACTN</name>
<keyword evidence="2" id="KW-1185">Reference proteome</keyword>
<evidence type="ECO:0000313" key="1">
    <source>
        <dbReference type="EMBL" id="MDK9499619.1"/>
    </source>
</evidence>
<proteinExistence type="predicted"/>
<dbReference type="Proteomes" id="UP001223390">
    <property type="component" value="Unassembled WGS sequence"/>
</dbReference>
<gene>
    <name evidence="1" type="ORF">QEZ40_005046</name>
</gene>